<dbReference type="GO" id="GO:0030170">
    <property type="term" value="F:pyridoxal phosphate binding"/>
    <property type="evidence" value="ECO:0007669"/>
    <property type="project" value="InterPro"/>
</dbReference>
<dbReference type="RefSeq" id="XP_046009942.1">
    <property type="nucleotide sequence ID" value="XM_046150339.1"/>
</dbReference>
<dbReference type="Pfam" id="PF00202">
    <property type="entry name" value="Aminotran_3"/>
    <property type="match status" value="1"/>
</dbReference>
<evidence type="ECO:0000313" key="5">
    <source>
        <dbReference type="Proteomes" id="UP000756346"/>
    </source>
</evidence>
<evidence type="ECO:0000313" key="4">
    <source>
        <dbReference type="EMBL" id="KAH7026725.1"/>
    </source>
</evidence>
<protein>
    <submittedName>
        <fullName evidence="4">Glutamate-1-semialdehyde 2,1-aminomutase</fullName>
    </submittedName>
</protein>
<dbReference type="Proteomes" id="UP000756346">
    <property type="component" value="Unassembled WGS sequence"/>
</dbReference>
<accession>A0A9P9BMX6</accession>
<dbReference type="Gene3D" id="3.40.640.10">
    <property type="entry name" value="Type I PLP-dependent aspartate aminotransferase-like (Major domain)"/>
    <property type="match status" value="1"/>
</dbReference>
<reference evidence="4" key="1">
    <citation type="journal article" date="2021" name="Nat. Commun.">
        <title>Genetic determinants of endophytism in the Arabidopsis root mycobiome.</title>
        <authorList>
            <person name="Mesny F."/>
            <person name="Miyauchi S."/>
            <person name="Thiergart T."/>
            <person name="Pickel B."/>
            <person name="Atanasova L."/>
            <person name="Karlsson M."/>
            <person name="Huettel B."/>
            <person name="Barry K.W."/>
            <person name="Haridas S."/>
            <person name="Chen C."/>
            <person name="Bauer D."/>
            <person name="Andreopoulos W."/>
            <person name="Pangilinan J."/>
            <person name="LaButti K."/>
            <person name="Riley R."/>
            <person name="Lipzen A."/>
            <person name="Clum A."/>
            <person name="Drula E."/>
            <person name="Henrissat B."/>
            <person name="Kohler A."/>
            <person name="Grigoriev I.V."/>
            <person name="Martin F.M."/>
            <person name="Hacquard S."/>
        </authorList>
    </citation>
    <scope>NUCLEOTIDE SEQUENCE</scope>
    <source>
        <strain evidence="4">MPI-CAGE-CH-0230</strain>
    </source>
</reference>
<proteinExistence type="inferred from homology"/>
<dbReference type="Gene3D" id="3.90.1150.10">
    <property type="entry name" value="Aspartate Aminotransferase, domain 1"/>
    <property type="match status" value="1"/>
</dbReference>
<dbReference type="PANTHER" id="PTHR43713:SF3">
    <property type="entry name" value="GLUTAMATE-1-SEMIALDEHYDE 2,1-AMINOMUTASE 1, CHLOROPLASTIC-RELATED"/>
    <property type="match status" value="1"/>
</dbReference>
<dbReference type="GO" id="GO:0008483">
    <property type="term" value="F:transaminase activity"/>
    <property type="evidence" value="ECO:0007669"/>
    <property type="project" value="InterPro"/>
</dbReference>
<organism evidence="4 5">
    <name type="scientific">Microdochium trichocladiopsis</name>
    <dbReference type="NCBI Taxonomy" id="1682393"/>
    <lineage>
        <taxon>Eukaryota</taxon>
        <taxon>Fungi</taxon>
        <taxon>Dikarya</taxon>
        <taxon>Ascomycota</taxon>
        <taxon>Pezizomycotina</taxon>
        <taxon>Sordariomycetes</taxon>
        <taxon>Xylariomycetidae</taxon>
        <taxon>Xylariales</taxon>
        <taxon>Microdochiaceae</taxon>
        <taxon>Microdochium</taxon>
    </lineage>
</organism>
<evidence type="ECO:0000256" key="1">
    <source>
        <dbReference type="ARBA" id="ARBA00001933"/>
    </source>
</evidence>
<dbReference type="InterPro" id="IPR005814">
    <property type="entry name" value="Aminotrans_3"/>
</dbReference>
<dbReference type="InterPro" id="IPR015422">
    <property type="entry name" value="PyrdxlP-dep_Trfase_small"/>
</dbReference>
<comment type="similarity">
    <text evidence="3">Belongs to the class-III pyridoxal-phosphate-dependent aminotransferase family.</text>
</comment>
<name>A0A9P9BMX6_9PEZI</name>
<dbReference type="PANTHER" id="PTHR43713">
    <property type="entry name" value="GLUTAMATE-1-SEMIALDEHYDE 2,1-AMINOMUTASE"/>
    <property type="match status" value="1"/>
</dbReference>
<evidence type="ECO:0000256" key="3">
    <source>
        <dbReference type="RuleBase" id="RU003560"/>
    </source>
</evidence>
<dbReference type="SUPFAM" id="SSF53383">
    <property type="entry name" value="PLP-dependent transferases"/>
    <property type="match status" value="1"/>
</dbReference>
<dbReference type="AlphaFoldDB" id="A0A9P9BMX6"/>
<comment type="caution">
    <text evidence="4">The sequence shown here is derived from an EMBL/GenBank/DDBJ whole genome shotgun (WGS) entry which is preliminary data.</text>
</comment>
<keyword evidence="5" id="KW-1185">Reference proteome</keyword>
<dbReference type="GeneID" id="70179885"/>
<dbReference type="OrthoDB" id="425114at2759"/>
<dbReference type="InterPro" id="IPR015421">
    <property type="entry name" value="PyrdxlP-dep_Trfase_major"/>
</dbReference>
<sequence length="457" mass="49217">MASVLVQNVAAPAADSLPADASPSKVTLDGAIKWAKAAYTQRLPASKSQYESATRFLPGGNTRSVLFNDPFPIFMKRGQGNRLWDLDGHEYVDFVGELTAGLYGHSNPILKETIASTYENVGISFGASTTQEVALAQLICERFPSIEQLRFCNSGTEANLYALSIARVVTGKNKILAFKGGYHGGVLSFGHGIAKNTVDRDDWVLGTYNDVEEVTKLIASTPGLAAVIVEAMQGAGGCIPATVEFLEAIQATAKKCGVLVILDEVMTSRLHPHGLQGKYSLDPDLTTLGKYIGGGLAFGAFGGKSEHLAVYDPRRASSVAHSGTFNNNTLAMSCGAVGLSQIYTPDVSQQHNELGDYFRTSLQTVAEGTKMVVTGIGAVLTIHFLENGLAPVREADLDEQTVSGLKTLFWHWCLSRSFWITERGMLSIILGTTREELDGFVETARLFVAEYRHLLAI</sequence>
<gene>
    <name evidence="4" type="ORF">B0I36DRAFT_247842</name>
</gene>
<dbReference type="EMBL" id="JAGTJQ010000008">
    <property type="protein sequence ID" value="KAH7026725.1"/>
    <property type="molecule type" value="Genomic_DNA"/>
</dbReference>
<evidence type="ECO:0000256" key="2">
    <source>
        <dbReference type="ARBA" id="ARBA00022898"/>
    </source>
</evidence>
<keyword evidence="2 3" id="KW-0663">Pyridoxal phosphate</keyword>
<dbReference type="InterPro" id="IPR015424">
    <property type="entry name" value="PyrdxlP-dep_Trfase"/>
</dbReference>
<comment type="cofactor">
    <cofactor evidence="1">
        <name>pyridoxal 5'-phosphate</name>
        <dbReference type="ChEBI" id="CHEBI:597326"/>
    </cofactor>
</comment>